<dbReference type="AlphaFoldDB" id="A0AAE4BRH5"/>
<organism evidence="1 2">
    <name type="scientific">Aureibacter tunicatorum</name>
    <dbReference type="NCBI Taxonomy" id="866807"/>
    <lineage>
        <taxon>Bacteria</taxon>
        <taxon>Pseudomonadati</taxon>
        <taxon>Bacteroidota</taxon>
        <taxon>Cytophagia</taxon>
        <taxon>Cytophagales</taxon>
        <taxon>Persicobacteraceae</taxon>
        <taxon>Aureibacter</taxon>
    </lineage>
</organism>
<comment type="caution">
    <text evidence="1">The sequence shown here is derived from an EMBL/GenBank/DDBJ whole genome shotgun (WGS) entry which is preliminary data.</text>
</comment>
<evidence type="ECO:0008006" key="3">
    <source>
        <dbReference type="Google" id="ProtNLM"/>
    </source>
</evidence>
<dbReference type="Proteomes" id="UP001185092">
    <property type="component" value="Unassembled WGS sequence"/>
</dbReference>
<evidence type="ECO:0000313" key="1">
    <source>
        <dbReference type="EMBL" id="MDR6237943.1"/>
    </source>
</evidence>
<keyword evidence="2" id="KW-1185">Reference proteome</keyword>
<dbReference type="RefSeq" id="WP_309937412.1">
    <property type="nucleotide sequence ID" value="NZ_AP025305.1"/>
</dbReference>
<accession>A0AAE4BRH5</accession>
<evidence type="ECO:0000313" key="2">
    <source>
        <dbReference type="Proteomes" id="UP001185092"/>
    </source>
</evidence>
<gene>
    <name evidence="1" type="ORF">HNQ88_000919</name>
</gene>
<dbReference type="EMBL" id="JAVDQD010000001">
    <property type="protein sequence ID" value="MDR6237943.1"/>
    <property type="molecule type" value="Genomic_DNA"/>
</dbReference>
<name>A0AAE4BRH5_9BACT</name>
<reference evidence="1" key="1">
    <citation type="submission" date="2023-07" db="EMBL/GenBank/DDBJ databases">
        <title>Genomic Encyclopedia of Type Strains, Phase IV (KMG-IV): sequencing the most valuable type-strain genomes for metagenomic binning, comparative biology and taxonomic classification.</title>
        <authorList>
            <person name="Goeker M."/>
        </authorList>
    </citation>
    <scope>NUCLEOTIDE SEQUENCE</scope>
    <source>
        <strain evidence="1">DSM 26174</strain>
    </source>
</reference>
<sequence length="161" mass="18281">MLEKFENMPDSSRLWVYQFERVLDKKEQERVLQGMMPFIESWQAHGKDLKASCELKYGLFLILAVDEDMHGATGCSIDSSVNAIKKIVAEIGVDCFDRSKVAFRNGDNFIVRSLQELKSSAESGELNADSLVYNNGVADKSSFLKTWELKALDSWAKRYIV</sequence>
<proteinExistence type="predicted"/>
<protein>
    <recommendedName>
        <fullName evidence="3">ABC transporter ATPase</fullName>
    </recommendedName>
</protein>